<reference evidence="13 15" key="2">
    <citation type="journal article" date="2016" name="Genome Announc.">
        <title>Genome Sequence of Nitrosomonas communis Strain Nm2, a Mesophilic Ammonia-Oxidizing Bacterium Isolated from Mediterranean Soil.</title>
        <authorList>
            <person name="Kozlowski J.A."/>
            <person name="Kits K.D."/>
            <person name="Stein L.Y."/>
        </authorList>
    </citation>
    <scope>NUCLEOTIDE SEQUENCE [LARGE SCALE GENOMIC DNA]</scope>
    <source>
        <strain evidence="13 15">Nm2</strain>
    </source>
</reference>
<dbReference type="Pfam" id="PF01467">
    <property type="entry name" value="CTP_transf_like"/>
    <property type="match status" value="1"/>
</dbReference>
<dbReference type="EC" id="2.7.7.18" evidence="11"/>
<evidence type="ECO:0000313" key="14">
    <source>
        <dbReference type="EMBL" id="TYP88786.1"/>
    </source>
</evidence>
<dbReference type="AlphaFoldDB" id="A0A0F7KH33"/>
<dbReference type="InterPro" id="IPR004821">
    <property type="entry name" value="Cyt_trans-like"/>
</dbReference>
<keyword evidence="5 11" id="KW-0808">Transferase</keyword>
<gene>
    <name evidence="11" type="primary">nadD</name>
    <name evidence="13" type="ORF">AAW31_15015</name>
    <name evidence="14" type="ORF">BCL69_101941</name>
</gene>
<proteinExistence type="inferred from homology"/>
<comment type="pathway">
    <text evidence="2 11">Cofactor biosynthesis; NAD(+) biosynthesis; deamido-NAD(+) from nicotinate D-ribonucleotide: step 1/1.</text>
</comment>
<dbReference type="OrthoDB" id="5295945at2"/>
<name>A0A0F7KH33_9PROT</name>
<dbReference type="InterPro" id="IPR014729">
    <property type="entry name" value="Rossmann-like_a/b/a_fold"/>
</dbReference>
<keyword evidence="15" id="KW-1185">Reference proteome</keyword>
<evidence type="ECO:0000256" key="4">
    <source>
        <dbReference type="ARBA" id="ARBA00022642"/>
    </source>
</evidence>
<dbReference type="NCBIfam" id="TIGR00125">
    <property type="entry name" value="cyt_tran_rel"/>
    <property type="match status" value="1"/>
</dbReference>
<evidence type="ECO:0000256" key="9">
    <source>
        <dbReference type="ARBA" id="ARBA00023027"/>
    </source>
</evidence>
<dbReference type="HAMAP" id="MF_00244">
    <property type="entry name" value="NaMN_adenylyltr"/>
    <property type="match status" value="1"/>
</dbReference>
<dbReference type="PANTHER" id="PTHR39321">
    <property type="entry name" value="NICOTINATE-NUCLEOTIDE ADENYLYLTRANSFERASE-RELATED"/>
    <property type="match status" value="1"/>
</dbReference>
<keyword evidence="8 11" id="KW-0067">ATP-binding</keyword>
<dbReference type="GO" id="GO:0004515">
    <property type="term" value="F:nicotinate-nucleotide adenylyltransferase activity"/>
    <property type="evidence" value="ECO:0007669"/>
    <property type="project" value="UniProtKB-UniRule"/>
</dbReference>
<keyword evidence="7 11" id="KW-0547">Nucleotide-binding</keyword>
<evidence type="ECO:0000256" key="6">
    <source>
        <dbReference type="ARBA" id="ARBA00022695"/>
    </source>
</evidence>
<comment type="similarity">
    <text evidence="3 11">Belongs to the NadD family.</text>
</comment>
<evidence type="ECO:0000256" key="2">
    <source>
        <dbReference type="ARBA" id="ARBA00005019"/>
    </source>
</evidence>
<reference evidence="14 16" key="3">
    <citation type="submission" date="2019-07" db="EMBL/GenBank/DDBJ databases">
        <title>Active sludge and wastewater microbial communities from Klosterneuburg, Austria.</title>
        <authorList>
            <person name="Wagner M."/>
        </authorList>
    </citation>
    <scope>NUCLEOTIDE SEQUENCE [LARGE SCALE GENOMIC DNA]</scope>
    <source>
        <strain evidence="14 16">Nm2</strain>
    </source>
</reference>
<dbReference type="NCBIfam" id="NF000839">
    <property type="entry name" value="PRK00071.1-1"/>
    <property type="match status" value="1"/>
</dbReference>
<keyword evidence="9 11" id="KW-0520">NAD</keyword>
<dbReference type="Gene3D" id="3.40.50.620">
    <property type="entry name" value="HUPs"/>
    <property type="match status" value="1"/>
</dbReference>
<dbReference type="CDD" id="cd02165">
    <property type="entry name" value="NMNAT"/>
    <property type="match status" value="1"/>
</dbReference>
<evidence type="ECO:0000256" key="8">
    <source>
        <dbReference type="ARBA" id="ARBA00022840"/>
    </source>
</evidence>
<dbReference type="InterPro" id="IPR005248">
    <property type="entry name" value="NadD/NMNAT"/>
</dbReference>
<evidence type="ECO:0000256" key="11">
    <source>
        <dbReference type="HAMAP-Rule" id="MF_00244"/>
    </source>
</evidence>
<comment type="catalytic activity">
    <reaction evidence="10 11">
        <text>nicotinate beta-D-ribonucleotide + ATP + H(+) = deamido-NAD(+) + diphosphate</text>
        <dbReference type="Rhea" id="RHEA:22860"/>
        <dbReference type="ChEBI" id="CHEBI:15378"/>
        <dbReference type="ChEBI" id="CHEBI:30616"/>
        <dbReference type="ChEBI" id="CHEBI:33019"/>
        <dbReference type="ChEBI" id="CHEBI:57502"/>
        <dbReference type="ChEBI" id="CHEBI:58437"/>
        <dbReference type="EC" id="2.7.7.18"/>
    </reaction>
</comment>
<dbReference type="KEGG" id="nco:AAW31_15015"/>
<dbReference type="EMBL" id="VNHT01000019">
    <property type="protein sequence ID" value="TYP88786.1"/>
    <property type="molecule type" value="Genomic_DNA"/>
</dbReference>
<comment type="function">
    <text evidence="1 11">Catalyzes the reversible adenylation of nicotinate mononucleotide (NaMN) to nicotinic acid adenine dinucleotide (NaAD).</text>
</comment>
<evidence type="ECO:0000256" key="3">
    <source>
        <dbReference type="ARBA" id="ARBA00009014"/>
    </source>
</evidence>
<evidence type="ECO:0000259" key="12">
    <source>
        <dbReference type="Pfam" id="PF01467"/>
    </source>
</evidence>
<dbReference type="NCBIfam" id="NF000840">
    <property type="entry name" value="PRK00071.1-3"/>
    <property type="match status" value="1"/>
</dbReference>
<protein>
    <recommendedName>
        <fullName evidence="11">Probable nicotinate-nucleotide adenylyltransferase</fullName>
        <ecNumber evidence="11">2.7.7.18</ecNumber>
    </recommendedName>
    <alternativeName>
        <fullName evidence="11">Deamido-NAD(+) diphosphorylase</fullName>
    </alternativeName>
    <alternativeName>
        <fullName evidence="11">Deamido-NAD(+) pyrophosphorylase</fullName>
    </alternativeName>
    <alternativeName>
        <fullName evidence="11">Nicotinate mononucleotide adenylyltransferase</fullName>
        <shortName evidence="11">NaMN adenylyltransferase</shortName>
    </alternativeName>
</protein>
<evidence type="ECO:0000256" key="5">
    <source>
        <dbReference type="ARBA" id="ARBA00022679"/>
    </source>
</evidence>
<evidence type="ECO:0000256" key="7">
    <source>
        <dbReference type="ARBA" id="ARBA00022741"/>
    </source>
</evidence>
<dbReference type="GO" id="GO:0009435">
    <property type="term" value="P:NAD+ biosynthetic process"/>
    <property type="evidence" value="ECO:0007669"/>
    <property type="project" value="UniProtKB-UniRule"/>
</dbReference>
<keyword evidence="6 11" id="KW-0548">Nucleotidyltransferase</keyword>
<dbReference type="PATRIC" id="fig|44574.3.peg.3633"/>
<evidence type="ECO:0000256" key="1">
    <source>
        <dbReference type="ARBA" id="ARBA00002324"/>
    </source>
</evidence>
<dbReference type="EMBL" id="CP011451">
    <property type="protein sequence ID" value="AKH38816.1"/>
    <property type="molecule type" value="Genomic_DNA"/>
</dbReference>
<dbReference type="Proteomes" id="UP000034156">
    <property type="component" value="Chromosome"/>
</dbReference>
<evidence type="ECO:0000256" key="10">
    <source>
        <dbReference type="ARBA" id="ARBA00048721"/>
    </source>
</evidence>
<accession>A0A0F7KH33</accession>
<dbReference type="RefSeq" id="WP_046850851.1">
    <property type="nucleotide sequence ID" value="NZ_CBDIPD010000111.1"/>
</dbReference>
<evidence type="ECO:0000313" key="16">
    <source>
        <dbReference type="Proteomes" id="UP000324176"/>
    </source>
</evidence>
<evidence type="ECO:0000313" key="15">
    <source>
        <dbReference type="Proteomes" id="UP000034156"/>
    </source>
</evidence>
<dbReference type="PANTHER" id="PTHR39321:SF3">
    <property type="entry name" value="PHOSPHOPANTETHEINE ADENYLYLTRANSFERASE"/>
    <property type="match status" value="1"/>
</dbReference>
<sequence>MSNETFSLIGIYGGTFDPVHFGHLRVAEELIEILQLDEIRFVPAGHPRLRNEPIASQHHRKIMLYEAIRDNKKFFLDDRELRRSGESYSVASLRELKEEFKGKKVAFCFIIGVDAFLKLPNWHLWRELFELSHLVIVNRPGHISFQHQACLPPKLQEACSDRWTDDVNALKHVSSGFVFTAETTLLDISSTTIRAYIAAEKSARYLLPDNVLNYIGTHHVYTRENENR</sequence>
<evidence type="ECO:0000313" key="13">
    <source>
        <dbReference type="EMBL" id="AKH38816.1"/>
    </source>
</evidence>
<dbReference type="NCBIfam" id="TIGR00482">
    <property type="entry name" value="nicotinate (nicotinamide) nucleotide adenylyltransferase"/>
    <property type="match status" value="1"/>
</dbReference>
<dbReference type="UniPathway" id="UPA00253">
    <property type="reaction ID" value="UER00332"/>
</dbReference>
<dbReference type="Proteomes" id="UP000324176">
    <property type="component" value="Unassembled WGS sequence"/>
</dbReference>
<organism evidence="13 15">
    <name type="scientific">Nitrosomonas communis</name>
    <dbReference type="NCBI Taxonomy" id="44574"/>
    <lineage>
        <taxon>Bacteria</taxon>
        <taxon>Pseudomonadati</taxon>
        <taxon>Pseudomonadota</taxon>
        <taxon>Betaproteobacteria</taxon>
        <taxon>Nitrosomonadales</taxon>
        <taxon>Nitrosomonadaceae</taxon>
        <taxon>Nitrosomonas</taxon>
    </lineage>
</organism>
<reference evidence="15" key="1">
    <citation type="submission" date="2015-05" db="EMBL/GenBank/DDBJ databases">
        <title>Draft genome of Nitrosomonas communis strain Nm2.</title>
        <authorList>
            <person name="Kozlowski J.A."/>
            <person name="Kits K.D."/>
            <person name="Stein L.Y."/>
        </authorList>
    </citation>
    <scope>NUCLEOTIDE SEQUENCE [LARGE SCALE GENOMIC DNA]</scope>
    <source>
        <strain evidence="15">Nm2</strain>
    </source>
</reference>
<dbReference type="SUPFAM" id="SSF52374">
    <property type="entry name" value="Nucleotidylyl transferase"/>
    <property type="match status" value="1"/>
</dbReference>
<dbReference type="GO" id="GO:0005524">
    <property type="term" value="F:ATP binding"/>
    <property type="evidence" value="ECO:0007669"/>
    <property type="project" value="UniProtKB-KW"/>
</dbReference>
<feature type="domain" description="Cytidyltransferase-like" evidence="12">
    <location>
        <begin position="11"/>
        <end position="195"/>
    </location>
</feature>
<keyword evidence="4 11" id="KW-0662">Pyridine nucleotide biosynthesis</keyword>